<dbReference type="PANTHER" id="PTHR48097:SF9">
    <property type="entry name" value="L-THREONINE ALDOLASE"/>
    <property type="match status" value="1"/>
</dbReference>
<dbReference type="InterPro" id="IPR015421">
    <property type="entry name" value="PyrdxlP-dep_Trfase_major"/>
</dbReference>
<proteinExistence type="inferred from homology"/>
<dbReference type="InterPro" id="IPR001597">
    <property type="entry name" value="ArAA_b-elim_lyase/Thr_aldolase"/>
</dbReference>
<dbReference type="InterPro" id="IPR023603">
    <property type="entry name" value="Low_specificity_L-TA-like"/>
</dbReference>
<comment type="similarity">
    <text evidence="2">Belongs to the threonine aldolase family.</text>
</comment>
<keyword evidence="4" id="KW-0456">Lyase</keyword>
<keyword evidence="8" id="KW-1185">Reference proteome</keyword>
<dbReference type="OrthoDB" id="10261951at2759"/>
<organism evidence="7 8">
    <name type="scientific">Circinella minor</name>
    <dbReference type="NCBI Taxonomy" id="1195481"/>
    <lineage>
        <taxon>Eukaryota</taxon>
        <taxon>Fungi</taxon>
        <taxon>Fungi incertae sedis</taxon>
        <taxon>Mucoromycota</taxon>
        <taxon>Mucoromycotina</taxon>
        <taxon>Mucoromycetes</taxon>
        <taxon>Mucorales</taxon>
        <taxon>Lichtheimiaceae</taxon>
        <taxon>Circinella</taxon>
    </lineage>
</organism>
<dbReference type="InterPro" id="IPR015424">
    <property type="entry name" value="PyrdxlP-dep_Trfase"/>
</dbReference>
<reference evidence="7 8" key="1">
    <citation type="submission" date="2020-12" db="EMBL/GenBank/DDBJ databases">
        <title>Metabolic potential, ecology and presence of endohyphal bacteria is reflected in genomic diversity of Mucoromycotina.</title>
        <authorList>
            <person name="Muszewska A."/>
            <person name="Okrasinska A."/>
            <person name="Steczkiewicz K."/>
            <person name="Drgas O."/>
            <person name="Orlowska M."/>
            <person name="Perlinska-Lenart U."/>
            <person name="Aleksandrzak-Piekarczyk T."/>
            <person name="Szatraj K."/>
            <person name="Zielenkiewicz U."/>
            <person name="Pilsyk S."/>
            <person name="Malc E."/>
            <person name="Mieczkowski P."/>
            <person name="Kruszewska J.S."/>
            <person name="Biernat P."/>
            <person name="Pawlowska J."/>
        </authorList>
    </citation>
    <scope>NUCLEOTIDE SEQUENCE [LARGE SCALE GENOMIC DNA]</scope>
    <source>
        <strain evidence="7 8">CBS 142.35</strain>
    </source>
</reference>
<keyword evidence="3" id="KW-0663">Pyridoxal phosphate</keyword>
<dbReference type="AlphaFoldDB" id="A0A8H7VPQ1"/>
<comment type="caution">
    <text evidence="7">The sequence shown here is derived from an EMBL/GenBank/DDBJ whole genome shotgun (WGS) entry which is preliminary data.</text>
</comment>
<dbReference type="PANTHER" id="PTHR48097">
    <property type="entry name" value="L-THREONINE ALDOLASE-RELATED"/>
    <property type="match status" value="1"/>
</dbReference>
<protein>
    <recommendedName>
        <fullName evidence="6">Aromatic amino acid beta-eliminating lyase/threonine aldolase domain-containing protein</fullName>
    </recommendedName>
</protein>
<comment type="cofactor">
    <cofactor evidence="1">
        <name>pyridoxal 5'-phosphate</name>
        <dbReference type="ChEBI" id="CHEBI:597326"/>
    </cofactor>
</comment>
<evidence type="ECO:0000256" key="3">
    <source>
        <dbReference type="ARBA" id="ARBA00022898"/>
    </source>
</evidence>
<dbReference type="SUPFAM" id="SSF53383">
    <property type="entry name" value="PLP-dependent transferases"/>
    <property type="match status" value="1"/>
</dbReference>
<dbReference type="GO" id="GO:0006567">
    <property type="term" value="P:L-threonine catabolic process"/>
    <property type="evidence" value="ECO:0007669"/>
    <property type="project" value="TreeGrafter"/>
</dbReference>
<gene>
    <name evidence="7" type="ORF">INT45_005742</name>
</gene>
<dbReference type="InterPro" id="IPR015422">
    <property type="entry name" value="PyrdxlP-dep_Trfase_small"/>
</dbReference>
<feature type="modified residue" description="N6-(pyridoxal phosphate)lysine" evidence="5">
    <location>
        <position position="207"/>
    </location>
</feature>
<dbReference type="Proteomes" id="UP000646827">
    <property type="component" value="Unassembled WGS sequence"/>
</dbReference>
<evidence type="ECO:0000256" key="2">
    <source>
        <dbReference type="ARBA" id="ARBA00006966"/>
    </source>
</evidence>
<evidence type="ECO:0000313" key="7">
    <source>
        <dbReference type="EMBL" id="KAG2226777.1"/>
    </source>
</evidence>
<dbReference type="Gene3D" id="3.90.1150.10">
    <property type="entry name" value="Aspartate Aminotransferase, domain 1"/>
    <property type="match status" value="1"/>
</dbReference>
<evidence type="ECO:0000256" key="5">
    <source>
        <dbReference type="PIRSR" id="PIRSR017617-1"/>
    </source>
</evidence>
<dbReference type="FunFam" id="3.40.640.10:FF:000030">
    <property type="entry name" value="Low-specificity L-threonine aldolase"/>
    <property type="match status" value="1"/>
</dbReference>
<dbReference type="EMBL" id="JAEPRB010000013">
    <property type="protein sequence ID" value="KAG2226777.1"/>
    <property type="molecule type" value="Genomic_DNA"/>
</dbReference>
<evidence type="ECO:0000313" key="8">
    <source>
        <dbReference type="Proteomes" id="UP000646827"/>
    </source>
</evidence>
<accession>A0A8H7VPQ1</accession>
<dbReference type="PIRSF" id="PIRSF017617">
    <property type="entry name" value="Thr_aldolase"/>
    <property type="match status" value="1"/>
</dbReference>
<dbReference type="Pfam" id="PF01212">
    <property type="entry name" value="Beta_elim_lyase"/>
    <property type="match status" value="1"/>
</dbReference>
<evidence type="ECO:0000256" key="1">
    <source>
        <dbReference type="ARBA" id="ARBA00001933"/>
    </source>
</evidence>
<evidence type="ECO:0000259" key="6">
    <source>
        <dbReference type="Pfam" id="PF01212"/>
    </source>
</evidence>
<dbReference type="GO" id="GO:0005829">
    <property type="term" value="C:cytosol"/>
    <property type="evidence" value="ECO:0007669"/>
    <property type="project" value="TreeGrafter"/>
</dbReference>
<sequence>MLRTTTSQRFKNGLIPRNISSRRFLASRPDFYDLTSDTATEVTDDMFDIMRSASRKDDVFGNDPSVNELEHHLGLRSLLTQPPHSVLCDAQSHINLYECGGLAYHSQASVTAVASTNGVYLTAEDVDTNRVLEDVHNASTKVIALENTLNGTIMPMKEMQNIHSLARKNNIKLHLDGARIWNASQATGISLEEYGQLFDTVSVCVSKGIGAPIGSLLVGSNDLVKKARHLRKLMGGGWRQAGLLAKIAQHCIGTVVPTMPETHRLTKKLASGLEQLGIRILLPVDTNMVFIETTPMDMKELANALKERNILISSDDSSVTRLVLHHQIDENAVDKIVQVASDLINTKGYIFSRSSSKTSNVDVSKAYPSIQH</sequence>
<evidence type="ECO:0000256" key="4">
    <source>
        <dbReference type="ARBA" id="ARBA00023239"/>
    </source>
</evidence>
<feature type="domain" description="Aromatic amino acid beta-eliminating lyase/threonine aldolase" evidence="6">
    <location>
        <begin position="77"/>
        <end position="292"/>
    </location>
</feature>
<name>A0A8H7VPQ1_9FUNG</name>
<dbReference type="GO" id="GO:0006545">
    <property type="term" value="P:glycine biosynthetic process"/>
    <property type="evidence" value="ECO:0007669"/>
    <property type="project" value="TreeGrafter"/>
</dbReference>
<dbReference type="GO" id="GO:0008732">
    <property type="term" value="F:L-allo-threonine aldolase activity"/>
    <property type="evidence" value="ECO:0007669"/>
    <property type="project" value="TreeGrafter"/>
</dbReference>
<dbReference type="Gene3D" id="3.40.640.10">
    <property type="entry name" value="Type I PLP-dependent aspartate aminotransferase-like (Major domain)"/>
    <property type="match status" value="1"/>
</dbReference>